<dbReference type="AlphaFoldDB" id="A0AAE3IJU3"/>
<protein>
    <submittedName>
        <fullName evidence="3">Zinc ribbon domain-containing protein</fullName>
    </submittedName>
</protein>
<organism evidence="3 4">
    <name type="scientific">Hominimerdicola aceti</name>
    <dbReference type="NCBI Taxonomy" id="2981726"/>
    <lineage>
        <taxon>Bacteria</taxon>
        <taxon>Bacillati</taxon>
        <taxon>Bacillota</taxon>
        <taxon>Clostridia</taxon>
        <taxon>Eubacteriales</taxon>
        <taxon>Oscillospiraceae</taxon>
        <taxon>Hominimerdicola</taxon>
    </lineage>
</organism>
<sequence>MICKECGNKIDDNSTFCKFCGYKVSAESSCQKAYLNTPTENSSAIKSKQVKKNIIISLSSIITVLTAIVLITVIIKIHNKQENIVTDDDLSKTEIGSGVTDNAIKSKSAKSITDSNTNVEIESEKTDSNNKTYESIEFIGIDNYDDWSAANFYDTDGNEVEYIDNKYFSDFEETGCSITVTLKYLNTDYYVFAPKDAVDWNALYKLDGNYITGVPTAADAVSINNESYTFPNEISNDIIENTRTFIQSDGFFCLFDFKPETVSFNLSAKAISYLKNNATINDDNTEYGGIVFQMYGCIITDLVIDVPLSVNDVGMIIKSNQ</sequence>
<dbReference type="Proteomes" id="UP001208131">
    <property type="component" value="Unassembled WGS sequence"/>
</dbReference>
<keyword evidence="1" id="KW-1133">Transmembrane helix</keyword>
<feature type="transmembrane region" description="Helical" evidence="1">
    <location>
        <begin position="54"/>
        <end position="75"/>
    </location>
</feature>
<gene>
    <name evidence="3" type="ORF">OCV57_11845</name>
</gene>
<evidence type="ECO:0000313" key="3">
    <source>
        <dbReference type="EMBL" id="MCU6706612.1"/>
    </source>
</evidence>
<feature type="domain" description="Zinc-ribbon" evidence="2">
    <location>
        <begin position="3"/>
        <end position="24"/>
    </location>
</feature>
<comment type="caution">
    <text evidence="3">The sequence shown here is derived from an EMBL/GenBank/DDBJ whole genome shotgun (WGS) entry which is preliminary data.</text>
</comment>
<proteinExistence type="predicted"/>
<accession>A0AAE3IJU3</accession>
<dbReference type="RefSeq" id="WP_041337447.1">
    <property type="nucleotide sequence ID" value="NZ_JAOQJZ010000014.1"/>
</dbReference>
<dbReference type="Pfam" id="PF13240">
    <property type="entry name" value="Zn_Ribbon_1"/>
    <property type="match status" value="1"/>
</dbReference>
<keyword evidence="4" id="KW-1185">Reference proteome</keyword>
<evidence type="ECO:0000256" key="1">
    <source>
        <dbReference type="SAM" id="Phobius"/>
    </source>
</evidence>
<evidence type="ECO:0000259" key="2">
    <source>
        <dbReference type="Pfam" id="PF13240"/>
    </source>
</evidence>
<name>A0AAE3IJU3_9FIRM</name>
<reference evidence="3 4" key="1">
    <citation type="journal article" date="2021" name="ISME Commun">
        <title>Automated analysis of genomic sequences facilitates high-throughput and comprehensive description of bacteria.</title>
        <authorList>
            <person name="Hitch T.C.A."/>
        </authorList>
    </citation>
    <scope>NUCLEOTIDE SEQUENCE [LARGE SCALE GENOMIC DNA]</scope>
    <source>
        <strain evidence="3 4">Sanger_31</strain>
    </source>
</reference>
<evidence type="ECO:0000313" key="4">
    <source>
        <dbReference type="Proteomes" id="UP001208131"/>
    </source>
</evidence>
<dbReference type="EMBL" id="JAOQJZ010000014">
    <property type="protein sequence ID" value="MCU6706612.1"/>
    <property type="molecule type" value="Genomic_DNA"/>
</dbReference>
<keyword evidence="1" id="KW-0812">Transmembrane</keyword>
<keyword evidence="1" id="KW-0472">Membrane</keyword>
<dbReference type="InterPro" id="IPR026870">
    <property type="entry name" value="Zinc_ribbon_dom"/>
</dbReference>